<comment type="similarity">
    <text evidence="13">Belongs to the cysteine-rich repeat secretory protein family. Plasmodesmata-located proteins (PDLD) subfamily.</text>
</comment>
<dbReference type="Gene3D" id="3.30.430.20">
    <property type="entry name" value="Gnk2 domain, C-X8-C-X2-C motif"/>
    <property type="match status" value="2"/>
</dbReference>
<keyword evidence="11" id="KW-1015">Disulfide bond</keyword>
<gene>
    <name evidence="16" type="ORF">F511_30332</name>
</gene>
<dbReference type="Pfam" id="PF01657">
    <property type="entry name" value="Stress-antifung"/>
    <property type="match status" value="2"/>
</dbReference>
<dbReference type="FunFam" id="3.30.430.20:FF:000001">
    <property type="entry name" value="cysteine-rich repeat secretory protein 3"/>
    <property type="match status" value="1"/>
</dbReference>
<evidence type="ECO:0000256" key="4">
    <source>
        <dbReference type="ARBA" id="ARBA00022581"/>
    </source>
</evidence>
<keyword evidence="8" id="KW-0965">Cell junction</keyword>
<dbReference type="OrthoDB" id="1097929at2759"/>
<evidence type="ECO:0000256" key="5">
    <source>
        <dbReference type="ARBA" id="ARBA00022692"/>
    </source>
</evidence>
<feature type="transmembrane region" description="Helical" evidence="14">
    <location>
        <begin position="12"/>
        <end position="32"/>
    </location>
</feature>
<keyword evidence="6" id="KW-0732">Signal</keyword>
<evidence type="ECO:0000256" key="13">
    <source>
        <dbReference type="ARBA" id="ARBA00038393"/>
    </source>
</evidence>
<evidence type="ECO:0000256" key="11">
    <source>
        <dbReference type="ARBA" id="ARBA00023157"/>
    </source>
</evidence>
<dbReference type="GO" id="GO:0005886">
    <property type="term" value="C:plasma membrane"/>
    <property type="evidence" value="ECO:0007669"/>
    <property type="project" value="UniProtKB-SubCell"/>
</dbReference>
<evidence type="ECO:0000256" key="1">
    <source>
        <dbReference type="ARBA" id="ARBA00004251"/>
    </source>
</evidence>
<dbReference type="PANTHER" id="PTHR32080:SF31">
    <property type="entry name" value="PLASMODESMATA-LOCATED PROTEIN 6"/>
    <property type="match status" value="1"/>
</dbReference>
<dbReference type="Proteomes" id="UP000250235">
    <property type="component" value="Unassembled WGS sequence"/>
</dbReference>
<keyword evidence="5 14" id="KW-0812">Transmembrane</keyword>
<dbReference type="CDD" id="cd23509">
    <property type="entry name" value="Gnk2-like"/>
    <property type="match status" value="2"/>
</dbReference>
<evidence type="ECO:0000256" key="7">
    <source>
        <dbReference type="ARBA" id="ARBA00022737"/>
    </source>
</evidence>
<evidence type="ECO:0000256" key="12">
    <source>
        <dbReference type="ARBA" id="ARBA00024184"/>
    </source>
</evidence>
<keyword evidence="7" id="KW-0677">Repeat</keyword>
<keyword evidence="4" id="KW-0945">Host-virus interaction</keyword>
<dbReference type="PROSITE" id="PS51473">
    <property type="entry name" value="GNK2"/>
    <property type="match status" value="2"/>
</dbReference>
<evidence type="ECO:0000256" key="3">
    <source>
        <dbReference type="ARBA" id="ARBA00022475"/>
    </source>
</evidence>
<evidence type="ECO:0000256" key="2">
    <source>
        <dbReference type="ARBA" id="ARBA00022448"/>
    </source>
</evidence>
<keyword evidence="10 14" id="KW-0472">Membrane</keyword>
<keyword evidence="3" id="KW-1003">Cell membrane</keyword>
<comment type="subcellular location">
    <subcellularLocation>
        <location evidence="12">Cell junction</location>
        <location evidence="12">Plasmodesma</location>
    </subcellularLocation>
    <subcellularLocation>
        <location evidence="1">Cell membrane</location>
        <topology evidence="1">Single-pass type I membrane protein</topology>
    </subcellularLocation>
</comment>
<feature type="domain" description="Gnk2-homologous" evidence="15">
    <location>
        <begin position="151"/>
        <end position="251"/>
    </location>
</feature>
<name>A0A2Z7B4P8_9LAMI</name>
<evidence type="ECO:0000313" key="16">
    <source>
        <dbReference type="EMBL" id="KZV29331.1"/>
    </source>
</evidence>
<dbReference type="InterPro" id="IPR002902">
    <property type="entry name" value="GNK2"/>
</dbReference>
<dbReference type="EMBL" id="KV009390">
    <property type="protein sequence ID" value="KZV29331.1"/>
    <property type="molecule type" value="Genomic_DNA"/>
</dbReference>
<evidence type="ECO:0000256" key="6">
    <source>
        <dbReference type="ARBA" id="ARBA00022729"/>
    </source>
</evidence>
<organism evidence="16 17">
    <name type="scientific">Dorcoceras hygrometricum</name>
    <dbReference type="NCBI Taxonomy" id="472368"/>
    <lineage>
        <taxon>Eukaryota</taxon>
        <taxon>Viridiplantae</taxon>
        <taxon>Streptophyta</taxon>
        <taxon>Embryophyta</taxon>
        <taxon>Tracheophyta</taxon>
        <taxon>Spermatophyta</taxon>
        <taxon>Magnoliopsida</taxon>
        <taxon>eudicotyledons</taxon>
        <taxon>Gunneridae</taxon>
        <taxon>Pentapetalae</taxon>
        <taxon>asterids</taxon>
        <taxon>lamiids</taxon>
        <taxon>Lamiales</taxon>
        <taxon>Gesneriaceae</taxon>
        <taxon>Didymocarpoideae</taxon>
        <taxon>Trichosporeae</taxon>
        <taxon>Loxocarpinae</taxon>
        <taxon>Dorcoceras</taxon>
    </lineage>
</organism>
<dbReference type="InterPro" id="IPR051378">
    <property type="entry name" value="Cell2Cell_Antifungal"/>
</dbReference>
<evidence type="ECO:0000313" key="17">
    <source>
        <dbReference type="Proteomes" id="UP000250235"/>
    </source>
</evidence>
<sequence>MDPSMHAKLLPFPNFSSIISSGLTLMIFLLLLSTNHSNSSAPESFVYLGCSQLKYNPNSPYQSSVDSVLASLVNSASFTSYNSLNNSIPGSATNEVVYGLFQCRGDLISPGDCHDCVADAVSRLGTLCVGASGGALQYDGCYVRYDNVSFLGVEDKTVVYSKCGPSTGYGSDFLTRRDGILDYIAGSGNYFGVGGSGNVLGYAQCTQDLSISECQDCVSEAIQRLKSQCRLGAWGDIFLGNCYVRCLERGYTSDNSKRLRPVN</sequence>
<accession>A0A2Z7B4P8</accession>
<feature type="domain" description="Gnk2-homologous" evidence="15">
    <location>
        <begin position="43"/>
        <end position="150"/>
    </location>
</feature>
<protein>
    <submittedName>
        <fullName evidence="16">Cysteine-rich repeat secretory protein 12</fullName>
    </submittedName>
</protein>
<dbReference type="PANTHER" id="PTHR32080">
    <property type="entry name" value="ANTIFUNGAL PROTEIN GINKBILOBIN-2-LIKE"/>
    <property type="match status" value="1"/>
</dbReference>
<evidence type="ECO:0000256" key="8">
    <source>
        <dbReference type="ARBA" id="ARBA00022949"/>
    </source>
</evidence>
<reference evidence="16 17" key="1">
    <citation type="journal article" date="2015" name="Proc. Natl. Acad. Sci. U.S.A.">
        <title>The resurrection genome of Boea hygrometrica: A blueprint for survival of dehydration.</title>
        <authorList>
            <person name="Xiao L."/>
            <person name="Yang G."/>
            <person name="Zhang L."/>
            <person name="Yang X."/>
            <person name="Zhao S."/>
            <person name="Ji Z."/>
            <person name="Zhou Q."/>
            <person name="Hu M."/>
            <person name="Wang Y."/>
            <person name="Chen M."/>
            <person name="Xu Y."/>
            <person name="Jin H."/>
            <person name="Xiao X."/>
            <person name="Hu G."/>
            <person name="Bao F."/>
            <person name="Hu Y."/>
            <person name="Wan P."/>
            <person name="Li L."/>
            <person name="Deng X."/>
            <person name="Kuang T."/>
            <person name="Xiang C."/>
            <person name="Zhu J.K."/>
            <person name="Oliver M.J."/>
            <person name="He Y."/>
        </authorList>
    </citation>
    <scope>NUCLEOTIDE SEQUENCE [LARGE SCALE GENOMIC DNA]</scope>
    <source>
        <strain evidence="17">cv. XS01</strain>
    </source>
</reference>
<evidence type="ECO:0000256" key="14">
    <source>
        <dbReference type="SAM" id="Phobius"/>
    </source>
</evidence>
<proteinExistence type="inferred from homology"/>
<dbReference type="AlphaFoldDB" id="A0A2Z7B4P8"/>
<evidence type="ECO:0000256" key="10">
    <source>
        <dbReference type="ARBA" id="ARBA00023136"/>
    </source>
</evidence>
<evidence type="ECO:0000256" key="9">
    <source>
        <dbReference type="ARBA" id="ARBA00022989"/>
    </source>
</evidence>
<dbReference type="GO" id="GO:0009506">
    <property type="term" value="C:plasmodesma"/>
    <property type="evidence" value="ECO:0007669"/>
    <property type="project" value="UniProtKB-SubCell"/>
</dbReference>
<dbReference type="GO" id="GO:0042742">
    <property type="term" value="P:defense response to bacterium"/>
    <property type="evidence" value="ECO:0007669"/>
    <property type="project" value="TreeGrafter"/>
</dbReference>
<keyword evidence="2" id="KW-0813">Transport</keyword>
<keyword evidence="17" id="KW-1185">Reference proteome</keyword>
<dbReference type="InterPro" id="IPR038408">
    <property type="entry name" value="GNK2_sf"/>
</dbReference>
<evidence type="ECO:0000259" key="15">
    <source>
        <dbReference type="PROSITE" id="PS51473"/>
    </source>
</evidence>
<keyword evidence="9 14" id="KW-1133">Transmembrane helix</keyword>